<dbReference type="GO" id="GO:0007399">
    <property type="term" value="P:nervous system development"/>
    <property type="evidence" value="ECO:0007669"/>
    <property type="project" value="EnsemblMetazoa"/>
</dbReference>
<organism evidence="17">
    <name type="scientific">Drosophila persimilis</name>
    <name type="common">Fruit fly</name>
    <dbReference type="NCBI Taxonomy" id="7234"/>
    <lineage>
        <taxon>Eukaryota</taxon>
        <taxon>Metazoa</taxon>
        <taxon>Ecdysozoa</taxon>
        <taxon>Arthropoda</taxon>
        <taxon>Hexapoda</taxon>
        <taxon>Insecta</taxon>
        <taxon>Pterygota</taxon>
        <taxon>Neoptera</taxon>
        <taxon>Endopterygota</taxon>
        <taxon>Diptera</taxon>
        <taxon>Brachycera</taxon>
        <taxon>Muscomorpha</taxon>
        <taxon>Ephydroidea</taxon>
        <taxon>Drosophilidae</taxon>
        <taxon>Drosophila</taxon>
        <taxon>Sophophora</taxon>
    </lineage>
</organism>
<dbReference type="InterPro" id="IPR039261">
    <property type="entry name" value="FNR_nucleotide-bd"/>
</dbReference>
<name>B4GT05_DROPE</name>
<protein>
    <recommendedName>
        <fullName evidence="5">nitric-oxide synthase (NADPH)</fullName>
        <ecNumber evidence="5">1.14.13.39</ecNumber>
    </recommendedName>
</protein>
<dbReference type="GO" id="GO:0005516">
    <property type="term" value="F:calmodulin binding"/>
    <property type="evidence" value="ECO:0007669"/>
    <property type="project" value="UniProtKB-KW"/>
</dbReference>
<dbReference type="Pfam" id="PF00175">
    <property type="entry name" value="NAD_binding_1"/>
    <property type="match status" value="1"/>
</dbReference>
<evidence type="ECO:0000259" key="15">
    <source>
        <dbReference type="Pfam" id="PF00175"/>
    </source>
</evidence>
<evidence type="ECO:0000256" key="12">
    <source>
        <dbReference type="ARBA" id="ARBA00022860"/>
    </source>
</evidence>
<evidence type="ECO:0000256" key="8">
    <source>
        <dbReference type="ARBA" id="ARBA00022643"/>
    </source>
</evidence>
<accession>B4GT05</accession>
<evidence type="ECO:0000256" key="1">
    <source>
        <dbReference type="ARBA" id="ARBA00001917"/>
    </source>
</evidence>
<dbReference type="GO" id="GO:0004517">
    <property type="term" value="F:nitric-oxide synthase activity"/>
    <property type="evidence" value="ECO:0007669"/>
    <property type="project" value="UniProtKB-EC"/>
</dbReference>
<keyword evidence="9" id="KW-0479">Metal-binding</keyword>
<keyword evidence="12" id="KW-0112">Calmodulin-binding</keyword>
<dbReference type="GO" id="GO:0006809">
    <property type="term" value="P:nitric oxide biosynthetic process"/>
    <property type="evidence" value="ECO:0007669"/>
    <property type="project" value="EnsemblMetazoa"/>
</dbReference>
<feature type="domain" description="Oxidoreductase FAD/NAD(P)-binding" evidence="15">
    <location>
        <begin position="21"/>
        <end position="132"/>
    </location>
</feature>
<keyword evidence="17" id="KW-1185">Reference proteome</keyword>
<dbReference type="GO" id="GO:0002027">
    <property type="term" value="P:regulation of heart rate"/>
    <property type="evidence" value="ECO:0007669"/>
    <property type="project" value="EnsemblMetazoa"/>
</dbReference>
<keyword evidence="13" id="KW-0560">Oxidoreductase</keyword>
<comment type="cofactor">
    <cofactor evidence="3">
        <name>FAD</name>
        <dbReference type="ChEBI" id="CHEBI:57692"/>
    </cofactor>
</comment>
<comment type="cofactor">
    <cofactor evidence="1">
        <name>FMN</name>
        <dbReference type="ChEBI" id="CHEBI:58210"/>
    </cofactor>
</comment>
<dbReference type="GO" id="GO:0140460">
    <property type="term" value="P:response to Gram-negative bacterium"/>
    <property type="evidence" value="ECO:0007669"/>
    <property type="project" value="EnsemblMetazoa"/>
</dbReference>
<dbReference type="EC" id="1.14.13.39" evidence="5"/>
<dbReference type="GO" id="GO:0046872">
    <property type="term" value="F:metal ion binding"/>
    <property type="evidence" value="ECO:0007669"/>
    <property type="project" value="UniProtKB-KW"/>
</dbReference>
<dbReference type="OMA" id="ICAISTH"/>
<dbReference type="HOGENOM" id="CLU_1403823_0_0_1"/>
<keyword evidence="14" id="KW-0408">Iron</keyword>
<comment type="cofactor">
    <cofactor evidence="2">
        <name>heme b</name>
        <dbReference type="ChEBI" id="CHEBI:60344"/>
    </cofactor>
</comment>
<evidence type="ECO:0000313" key="16">
    <source>
        <dbReference type="EMBL" id="EDW25514.1"/>
    </source>
</evidence>
<evidence type="ECO:0000256" key="14">
    <source>
        <dbReference type="ARBA" id="ARBA00023004"/>
    </source>
</evidence>
<evidence type="ECO:0000256" key="11">
    <source>
        <dbReference type="ARBA" id="ARBA00022857"/>
    </source>
</evidence>
<dbReference type="PRINTS" id="PR00371">
    <property type="entry name" value="FPNCR"/>
</dbReference>
<evidence type="ECO:0000256" key="10">
    <source>
        <dbReference type="ARBA" id="ARBA00022827"/>
    </source>
</evidence>
<dbReference type="Gene3D" id="3.40.50.80">
    <property type="entry name" value="Nucleotide-binding domain of ferredoxin-NADP reductase (FNR) module"/>
    <property type="match status" value="1"/>
</dbReference>
<sequence>MFVRSALGFHLPVERTCPIVLIGPGTGIAPFRSFWQEFQLLRELDPAVALPKMWLFFGCRNRDVDLYAEEKERLVKEQILDRVFLALSREPTIPKTYVQDLIEQEFDSLYDLIVQERGHIYVCGDVTMAEHVYQTIRKCIAGKEQKSEAEVETFMLTLRDESRYHEDIFGITLRTAEIHTKSRATARIRMASQP</sequence>
<evidence type="ECO:0000256" key="4">
    <source>
        <dbReference type="ARBA" id="ARBA00006267"/>
    </source>
</evidence>
<evidence type="ECO:0000313" key="17">
    <source>
        <dbReference type="Proteomes" id="UP000008744"/>
    </source>
</evidence>
<dbReference type="PANTHER" id="PTHR43410:SF1">
    <property type="entry name" value="NITRIC OXIDE SYNTHASE"/>
    <property type="match status" value="1"/>
</dbReference>
<evidence type="ECO:0000256" key="13">
    <source>
        <dbReference type="ARBA" id="ARBA00023002"/>
    </source>
</evidence>
<proteinExistence type="inferred from homology"/>
<dbReference type="InterPro" id="IPR001433">
    <property type="entry name" value="OxRdtase_FAD/NAD-bd"/>
</dbReference>
<dbReference type="Proteomes" id="UP000008744">
    <property type="component" value="Unassembled WGS sequence"/>
</dbReference>
<evidence type="ECO:0000256" key="6">
    <source>
        <dbReference type="ARBA" id="ARBA00022617"/>
    </source>
</evidence>
<dbReference type="PANTHER" id="PTHR43410">
    <property type="entry name" value="NITRIC OXIDE SYNTHASE OXYGENASE"/>
    <property type="match status" value="1"/>
</dbReference>
<dbReference type="FunFam" id="3.40.50.80:FF:000003">
    <property type="entry name" value="Nitric oxide synthase"/>
    <property type="match status" value="1"/>
</dbReference>
<keyword evidence="7" id="KW-0285">Flavoprotein</keyword>
<dbReference type="PhylomeDB" id="B4GT05"/>
<evidence type="ECO:0000256" key="7">
    <source>
        <dbReference type="ARBA" id="ARBA00022630"/>
    </source>
</evidence>
<dbReference type="InterPro" id="IPR050607">
    <property type="entry name" value="NOS"/>
</dbReference>
<evidence type="ECO:0000256" key="5">
    <source>
        <dbReference type="ARBA" id="ARBA00012989"/>
    </source>
</evidence>
<dbReference type="AlphaFoldDB" id="B4GT05"/>
<evidence type="ECO:0000256" key="3">
    <source>
        <dbReference type="ARBA" id="ARBA00001974"/>
    </source>
</evidence>
<dbReference type="STRING" id="7234.B4GT05"/>
<keyword evidence="10" id="KW-0274">FAD</keyword>
<keyword evidence="11" id="KW-0521">NADP</keyword>
<evidence type="ECO:0000256" key="2">
    <source>
        <dbReference type="ARBA" id="ARBA00001970"/>
    </source>
</evidence>
<keyword evidence="8" id="KW-0288">FMN</keyword>
<dbReference type="EMBL" id="CH479189">
    <property type="protein sequence ID" value="EDW25514.1"/>
    <property type="molecule type" value="Genomic_DNA"/>
</dbReference>
<reference evidence="16 17" key="1">
    <citation type="journal article" date="2007" name="Nature">
        <title>Evolution of genes and genomes on the Drosophila phylogeny.</title>
        <authorList>
            <consortium name="Drosophila 12 Genomes Consortium"/>
            <person name="Clark A.G."/>
            <person name="Eisen M.B."/>
            <person name="Smith D.R."/>
            <person name="Bergman C.M."/>
            <person name="Oliver B."/>
            <person name="Markow T.A."/>
            <person name="Kaufman T.C."/>
            <person name="Kellis M."/>
            <person name="Gelbart W."/>
            <person name="Iyer V.N."/>
            <person name="Pollard D.A."/>
            <person name="Sackton T.B."/>
            <person name="Larracuente A.M."/>
            <person name="Singh N.D."/>
            <person name="Abad J.P."/>
            <person name="Abt D.N."/>
            <person name="Adryan B."/>
            <person name="Aguade M."/>
            <person name="Akashi H."/>
            <person name="Anderson W.W."/>
            <person name="Aquadro C.F."/>
            <person name="Ardell D.H."/>
            <person name="Arguello R."/>
            <person name="Artieri C.G."/>
            <person name="Barbash D.A."/>
            <person name="Barker D."/>
            <person name="Barsanti P."/>
            <person name="Batterham P."/>
            <person name="Batzoglou S."/>
            <person name="Begun D."/>
            <person name="Bhutkar A."/>
            <person name="Blanco E."/>
            <person name="Bosak S.A."/>
            <person name="Bradley R.K."/>
            <person name="Brand A.D."/>
            <person name="Brent M.R."/>
            <person name="Brooks A.N."/>
            <person name="Brown R.H."/>
            <person name="Butlin R.K."/>
            <person name="Caggese C."/>
            <person name="Calvi B.R."/>
            <person name="Bernardo de Carvalho A."/>
            <person name="Caspi A."/>
            <person name="Castrezana S."/>
            <person name="Celniker S.E."/>
            <person name="Chang J.L."/>
            <person name="Chapple C."/>
            <person name="Chatterji S."/>
            <person name="Chinwalla A."/>
            <person name="Civetta A."/>
            <person name="Clifton S.W."/>
            <person name="Comeron J.M."/>
            <person name="Costello J.C."/>
            <person name="Coyne J.A."/>
            <person name="Daub J."/>
            <person name="David R.G."/>
            <person name="Delcher A.L."/>
            <person name="Delehaunty K."/>
            <person name="Do C.B."/>
            <person name="Ebling H."/>
            <person name="Edwards K."/>
            <person name="Eickbush T."/>
            <person name="Evans J.D."/>
            <person name="Filipski A."/>
            <person name="Findeiss S."/>
            <person name="Freyhult E."/>
            <person name="Fulton L."/>
            <person name="Fulton R."/>
            <person name="Garcia A.C."/>
            <person name="Gardiner A."/>
            <person name="Garfield D.A."/>
            <person name="Garvin B.E."/>
            <person name="Gibson G."/>
            <person name="Gilbert D."/>
            <person name="Gnerre S."/>
            <person name="Godfrey J."/>
            <person name="Good R."/>
            <person name="Gotea V."/>
            <person name="Gravely B."/>
            <person name="Greenberg A.J."/>
            <person name="Griffiths-Jones S."/>
            <person name="Gross S."/>
            <person name="Guigo R."/>
            <person name="Gustafson E.A."/>
            <person name="Haerty W."/>
            <person name="Hahn M.W."/>
            <person name="Halligan D.L."/>
            <person name="Halpern A.L."/>
            <person name="Halter G.M."/>
            <person name="Han M.V."/>
            <person name="Heger A."/>
            <person name="Hillier L."/>
            <person name="Hinrichs A.S."/>
            <person name="Holmes I."/>
            <person name="Hoskins R.A."/>
            <person name="Hubisz M.J."/>
            <person name="Hultmark D."/>
            <person name="Huntley M.A."/>
            <person name="Jaffe D.B."/>
            <person name="Jagadeeshan S."/>
            <person name="Jeck W.R."/>
            <person name="Johnson J."/>
            <person name="Jones C.D."/>
            <person name="Jordan W.C."/>
            <person name="Karpen G.H."/>
            <person name="Kataoka E."/>
            <person name="Keightley P.D."/>
            <person name="Kheradpour P."/>
            <person name="Kirkness E.F."/>
            <person name="Koerich L.B."/>
            <person name="Kristiansen K."/>
            <person name="Kudrna D."/>
            <person name="Kulathinal R.J."/>
            <person name="Kumar S."/>
            <person name="Kwok R."/>
            <person name="Lander E."/>
            <person name="Langley C.H."/>
            <person name="Lapoint R."/>
            <person name="Lazzaro B.P."/>
            <person name="Lee S.J."/>
            <person name="Levesque L."/>
            <person name="Li R."/>
            <person name="Lin C.F."/>
            <person name="Lin M.F."/>
            <person name="Lindblad-Toh K."/>
            <person name="Llopart A."/>
            <person name="Long M."/>
            <person name="Low L."/>
            <person name="Lozovsky E."/>
            <person name="Lu J."/>
            <person name="Luo M."/>
            <person name="Machado C.A."/>
            <person name="Makalowski W."/>
            <person name="Marzo M."/>
            <person name="Matsuda M."/>
            <person name="Matzkin L."/>
            <person name="McAllister B."/>
            <person name="McBride C.S."/>
            <person name="McKernan B."/>
            <person name="McKernan K."/>
            <person name="Mendez-Lago M."/>
            <person name="Minx P."/>
            <person name="Mollenhauer M.U."/>
            <person name="Montooth K."/>
            <person name="Mount S.M."/>
            <person name="Mu X."/>
            <person name="Myers E."/>
            <person name="Negre B."/>
            <person name="Newfeld S."/>
            <person name="Nielsen R."/>
            <person name="Noor M.A."/>
            <person name="O'Grady P."/>
            <person name="Pachter L."/>
            <person name="Papaceit M."/>
            <person name="Parisi M.J."/>
            <person name="Parisi M."/>
            <person name="Parts L."/>
            <person name="Pedersen J.S."/>
            <person name="Pesole G."/>
            <person name="Phillippy A.M."/>
            <person name="Ponting C.P."/>
            <person name="Pop M."/>
            <person name="Porcelli D."/>
            <person name="Powell J.R."/>
            <person name="Prohaska S."/>
            <person name="Pruitt K."/>
            <person name="Puig M."/>
            <person name="Quesneville H."/>
            <person name="Ram K.R."/>
            <person name="Rand D."/>
            <person name="Rasmussen M.D."/>
            <person name="Reed L.K."/>
            <person name="Reenan R."/>
            <person name="Reily A."/>
            <person name="Remington K.A."/>
            <person name="Rieger T.T."/>
            <person name="Ritchie M.G."/>
            <person name="Robin C."/>
            <person name="Rogers Y.H."/>
            <person name="Rohde C."/>
            <person name="Rozas J."/>
            <person name="Rubenfield M.J."/>
            <person name="Ruiz A."/>
            <person name="Russo S."/>
            <person name="Salzberg S.L."/>
            <person name="Sanchez-Gracia A."/>
            <person name="Saranga D.J."/>
            <person name="Sato H."/>
            <person name="Schaeffer S.W."/>
            <person name="Schatz M.C."/>
            <person name="Schlenke T."/>
            <person name="Schwartz R."/>
            <person name="Segarra C."/>
            <person name="Singh R.S."/>
            <person name="Sirot L."/>
            <person name="Sirota M."/>
            <person name="Sisneros N.B."/>
            <person name="Smith C.D."/>
            <person name="Smith T.F."/>
            <person name="Spieth J."/>
            <person name="Stage D.E."/>
            <person name="Stark A."/>
            <person name="Stephan W."/>
            <person name="Strausberg R.L."/>
            <person name="Strempel S."/>
            <person name="Sturgill D."/>
            <person name="Sutton G."/>
            <person name="Sutton G.G."/>
            <person name="Tao W."/>
            <person name="Teichmann S."/>
            <person name="Tobari Y.N."/>
            <person name="Tomimura Y."/>
            <person name="Tsolas J.M."/>
            <person name="Valente V.L."/>
            <person name="Venter E."/>
            <person name="Venter J.C."/>
            <person name="Vicario S."/>
            <person name="Vieira F.G."/>
            <person name="Vilella A.J."/>
            <person name="Villasante A."/>
            <person name="Walenz B."/>
            <person name="Wang J."/>
            <person name="Wasserman M."/>
            <person name="Watts T."/>
            <person name="Wilson D."/>
            <person name="Wilson R.K."/>
            <person name="Wing R.A."/>
            <person name="Wolfner M.F."/>
            <person name="Wong A."/>
            <person name="Wong G.K."/>
            <person name="Wu C.I."/>
            <person name="Wu G."/>
            <person name="Yamamoto D."/>
            <person name="Yang H.P."/>
            <person name="Yang S.P."/>
            <person name="Yorke J.A."/>
            <person name="Yoshida K."/>
            <person name="Zdobnov E."/>
            <person name="Zhang P."/>
            <person name="Zhang Y."/>
            <person name="Zimin A.V."/>
            <person name="Baldwin J."/>
            <person name="Abdouelleil A."/>
            <person name="Abdulkadir J."/>
            <person name="Abebe A."/>
            <person name="Abera B."/>
            <person name="Abreu J."/>
            <person name="Acer S.C."/>
            <person name="Aftuck L."/>
            <person name="Alexander A."/>
            <person name="An P."/>
            <person name="Anderson E."/>
            <person name="Anderson S."/>
            <person name="Arachi H."/>
            <person name="Azer M."/>
            <person name="Bachantsang P."/>
            <person name="Barry A."/>
            <person name="Bayul T."/>
            <person name="Berlin A."/>
            <person name="Bessette D."/>
            <person name="Bloom T."/>
            <person name="Blye J."/>
            <person name="Boguslavskiy L."/>
            <person name="Bonnet C."/>
            <person name="Boukhgalter B."/>
            <person name="Bourzgui I."/>
            <person name="Brown A."/>
            <person name="Cahill P."/>
            <person name="Channer S."/>
            <person name="Cheshatsang Y."/>
            <person name="Chuda L."/>
            <person name="Citroen M."/>
            <person name="Collymore A."/>
            <person name="Cooke P."/>
            <person name="Costello M."/>
            <person name="D'Aco K."/>
            <person name="Daza R."/>
            <person name="De Haan G."/>
            <person name="DeGray S."/>
            <person name="DeMaso C."/>
            <person name="Dhargay N."/>
            <person name="Dooley K."/>
            <person name="Dooley E."/>
            <person name="Doricent M."/>
            <person name="Dorje P."/>
            <person name="Dorjee K."/>
            <person name="Dupes A."/>
            <person name="Elong R."/>
            <person name="Falk J."/>
            <person name="Farina A."/>
            <person name="Faro S."/>
            <person name="Ferguson D."/>
            <person name="Fisher S."/>
            <person name="Foley C.D."/>
            <person name="Franke A."/>
            <person name="Friedrich D."/>
            <person name="Gadbois L."/>
            <person name="Gearin G."/>
            <person name="Gearin C.R."/>
            <person name="Giannoukos G."/>
            <person name="Goode T."/>
            <person name="Graham J."/>
            <person name="Grandbois E."/>
            <person name="Grewal S."/>
            <person name="Gyaltsen K."/>
            <person name="Hafez N."/>
            <person name="Hagos B."/>
            <person name="Hall J."/>
            <person name="Henson C."/>
            <person name="Hollinger A."/>
            <person name="Honan T."/>
            <person name="Huard M.D."/>
            <person name="Hughes L."/>
            <person name="Hurhula B."/>
            <person name="Husby M.E."/>
            <person name="Kamat A."/>
            <person name="Kanga B."/>
            <person name="Kashin S."/>
            <person name="Khazanovich D."/>
            <person name="Kisner P."/>
            <person name="Lance K."/>
            <person name="Lara M."/>
            <person name="Lee W."/>
            <person name="Lennon N."/>
            <person name="Letendre F."/>
            <person name="LeVine R."/>
            <person name="Lipovsky A."/>
            <person name="Liu X."/>
            <person name="Liu J."/>
            <person name="Liu S."/>
            <person name="Lokyitsang T."/>
            <person name="Lokyitsang Y."/>
            <person name="Lubonja R."/>
            <person name="Lui A."/>
            <person name="MacDonald P."/>
            <person name="Magnisalis V."/>
            <person name="Maru K."/>
            <person name="Matthews C."/>
            <person name="McCusker W."/>
            <person name="McDonough S."/>
            <person name="Mehta T."/>
            <person name="Meldrim J."/>
            <person name="Meneus L."/>
            <person name="Mihai O."/>
            <person name="Mihalev A."/>
            <person name="Mihova T."/>
            <person name="Mittelman R."/>
            <person name="Mlenga V."/>
            <person name="Montmayeur A."/>
            <person name="Mulrain L."/>
            <person name="Navidi A."/>
            <person name="Naylor J."/>
            <person name="Negash T."/>
            <person name="Nguyen T."/>
            <person name="Nguyen N."/>
            <person name="Nicol R."/>
            <person name="Norbu C."/>
            <person name="Norbu N."/>
            <person name="Novod N."/>
            <person name="O'Neill B."/>
            <person name="Osman S."/>
            <person name="Markiewicz E."/>
            <person name="Oyono O.L."/>
            <person name="Patti C."/>
            <person name="Phunkhang P."/>
            <person name="Pierre F."/>
            <person name="Priest M."/>
            <person name="Raghuraman S."/>
            <person name="Rege F."/>
            <person name="Reyes R."/>
            <person name="Rise C."/>
            <person name="Rogov P."/>
            <person name="Ross K."/>
            <person name="Ryan E."/>
            <person name="Settipalli S."/>
            <person name="Shea T."/>
            <person name="Sherpa N."/>
            <person name="Shi L."/>
            <person name="Shih D."/>
            <person name="Sparrow T."/>
            <person name="Spaulding J."/>
            <person name="Stalker J."/>
            <person name="Stange-Thomann N."/>
            <person name="Stavropoulos S."/>
            <person name="Stone C."/>
            <person name="Strader C."/>
            <person name="Tesfaye S."/>
            <person name="Thomson T."/>
            <person name="Thoulutsang Y."/>
            <person name="Thoulutsang D."/>
            <person name="Topham K."/>
            <person name="Topping I."/>
            <person name="Tsamla T."/>
            <person name="Vassiliev H."/>
            <person name="Vo A."/>
            <person name="Wangchuk T."/>
            <person name="Wangdi T."/>
            <person name="Weiand M."/>
            <person name="Wilkinson J."/>
            <person name="Wilson A."/>
            <person name="Yadav S."/>
            <person name="Young G."/>
            <person name="Yu Q."/>
            <person name="Zembek L."/>
            <person name="Zhong D."/>
            <person name="Zimmer A."/>
            <person name="Zwirko Z."/>
            <person name="Jaffe D.B."/>
            <person name="Alvarez P."/>
            <person name="Brockman W."/>
            <person name="Butler J."/>
            <person name="Chin C."/>
            <person name="Gnerre S."/>
            <person name="Grabherr M."/>
            <person name="Kleber M."/>
            <person name="Mauceli E."/>
            <person name="MacCallum I."/>
        </authorList>
    </citation>
    <scope>NUCLEOTIDE SEQUENCE [LARGE SCALE GENOMIC DNA]</scope>
    <source>
        <strain evidence="17">MSH-3 / Tucson 14011-0111.49</strain>
    </source>
</reference>
<gene>
    <name evidence="16" type="primary">Dper\GL20528</name>
    <name evidence="16" type="ORF">Dper_GL20528</name>
</gene>
<keyword evidence="6" id="KW-0349">Heme</keyword>
<dbReference type="OrthoDB" id="1688044at2759"/>
<comment type="similarity">
    <text evidence="4">Belongs to the NOS family.</text>
</comment>
<dbReference type="SUPFAM" id="SSF52343">
    <property type="entry name" value="Ferredoxin reductase-like, C-terminal NADP-linked domain"/>
    <property type="match status" value="1"/>
</dbReference>
<evidence type="ECO:0000256" key="9">
    <source>
        <dbReference type="ARBA" id="ARBA00022723"/>
    </source>
</evidence>
<dbReference type="eggNOG" id="KOG1158">
    <property type="taxonomic scope" value="Eukaryota"/>
</dbReference>
<dbReference type="InterPro" id="IPR001709">
    <property type="entry name" value="Flavoprot_Pyr_Nucl_cyt_Rdtase"/>
</dbReference>